<keyword evidence="5" id="KW-0391">Immunity</keyword>
<dbReference type="SUPFAM" id="SSF48726">
    <property type="entry name" value="Immunoglobulin"/>
    <property type="match status" value="2"/>
</dbReference>
<dbReference type="PANTHER" id="PTHR19367:SF18">
    <property type="entry name" value="T CELL RECEPTOR ALPHA VARIABLE 16"/>
    <property type="match status" value="1"/>
</dbReference>
<reference evidence="8" key="1">
    <citation type="submission" date="2021-04" db="EMBL/GenBank/DDBJ databases">
        <authorList>
            <consortium name="Wellcome Sanger Institute Data Sharing"/>
        </authorList>
    </citation>
    <scope>NUCLEOTIDE SEQUENCE [LARGE SCALE GENOMIC DNA]</scope>
</reference>
<keyword evidence="3" id="KW-0675">Receptor</keyword>
<evidence type="ECO:0000256" key="1">
    <source>
        <dbReference type="ARBA" id="ARBA00022729"/>
    </source>
</evidence>
<dbReference type="AlphaFoldDB" id="A0A665V3V8"/>
<dbReference type="SMART" id="SM00408">
    <property type="entry name" value="IGc2"/>
    <property type="match status" value="2"/>
</dbReference>
<dbReference type="GO" id="GO:0002250">
    <property type="term" value="P:adaptive immune response"/>
    <property type="evidence" value="ECO:0007669"/>
    <property type="project" value="UniProtKB-KW"/>
</dbReference>
<organism evidence="8 9">
    <name type="scientific">Echeneis naucrates</name>
    <name type="common">Live sharksucker</name>
    <dbReference type="NCBI Taxonomy" id="173247"/>
    <lineage>
        <taxon>Eukaryota</taxon>
        <taxon>Metazoa</taxon>
        <taxon>Chordata</taxon>
        <taxon>Craniata</taxon>
        <taxon>Vertebrata</taxon>
        <taxon>Euteleostomi</taxon>
        <taxon>Actinopterygii</taxon>
        <taxon>Neopterygii</taxon>
        <taxon>Teleostei</taxon>
        <taxon>Neoteleostei</taxon>
        <taxon>Acanthomorphata</taxon>
        <taxon>Carangaria</taxon>
        <taxon>Carangiformes</taxon>
        <taxon>Echeneidae</taxon>
        <taxon>Echeneis</taxon>
    </lineage>
</organism>
<protein>
    <recommendedName>
        <fullName evidence="7">Ig-like domain-containing protein</fullName>
    </recommendedName>
</protein>
<evidence type="ECO:0000256" key="6">
    <source>
        <dbReference type="SAM" id="SignalP"/>
    </source>
</evidence>
<keyword evidence="4" id="KW-0393">Immunoglobulin domain</keyword>
<accession>A0A665V3V8</accession>
<dbReference type="Proteomes" id="UP000472264">
    <property type="component" value="Chromosome 17"/>
</dbReference>
<dbReference type="SMART" id="SM00409">
    <property type="entry name" value="IG"/>
    <property type="match status" value="2"/>
</dbReference>
<dbReference type="OMA" id="LYRICIC"/>
<feature type="domain" description="Ig-like" evidence="7">
    <location>
        <begin position="134"/>
        <end position="239"/>
    </location>
</feature>
<dbReference type="InterPro" id="IPR036179">
    <property type="entry name" value="Ig-like_dom_sf"/>
</dbReference>
<dbReference type="PANTHER" id="PTHR19367">
    <property type="entry name" value="T-CELL RECEPTOR ALPHA CHAIN V REGION"/>
    <property type="match status" value="1"/>
</dbReference>
<evidence type="ECO:0000259" key="7">
    <source>
        <dbReference type="PROSITE" id="PS50835"/>
    </source>
</evidence>
<dbReference type="InterPro" id="IPR003598">
    <property type="entry name" value="Ig_sub2"/>
</dbReference>
<reference evidence="8" key="2">
    <citation type="submission" date="2025-08" db="UniProtKB">
        <authorList>
            <consortium name="Ensembl"/>
        </authorList>
    </citation>
    <scope>IDENTIFICATION</scope>
</reference>
<dbReference type="PROSITE" id="PS50835">
    <property type="entry name" value="IG_LIKE"/>
    <property type="match status" value="2"/>
</dbReference>
<dbReference type="InterPro" id="IPR013783">
    <property type="entry name" value="Ig-like_fold"/>
</dbReference>
<keyword evidence="1 6" id="KW-0732">Signal</keyword>
<evidence type="ECO:0000256" key="5">
    <source>
        <dbReference type="ARBA" id="ARBA00043266"/>
    </source>
</evidence>
<feature type="domain" description="Ig-like" evidence="7">
    <location>
        <begin position="22"/>
        <end position="127"/>
    </location>
</feature>
<reference evidence="8" key="3">
    <citation type="submission" date="2025-09" db="UniProtKB">
        <authorList>
            <consortium name="Ensembl"/>
        </authorList>
    </citation>
    <scope>IDENTIFICATION</scope>
</reference>
<dbReference type="InterPro" id="IPR051287">
    <property type="entry name" value="TCR_variable_region"/>
</dbReference>
<dbReference type="Gene3D" id="2.60.40.10">
    <property type="entry name" value="Immunoglobulins"/>
    <property type="match status" value="2"/>
</dbReference>
<evidence type="ECO:0000313" key="9">
    <source>
        <dbReference type="Proteomes" id="UP000472264"/>
    </source>
</evidence>
<keyword evidence="9" id="KW-1185">Reference proteome</keyword>
<evidence type="ECO:0000256" key="3">
    <source>
        <dbReference type="ARBA" id="ARBA00023170"/>
    </source>
</evidence>
<name>A0A665V3V8_ECHNA</name>
<dbReference type="Ensembl" id="ENSENLT00000027167.1">
    <property type="protein sequence ID" value="ENSENLP00000026346.1"/>
    <property type="gene ID" value="ENSENLG00000011856.1"/>
</dbReference>
<dbReference type="InParanoid" id="A0A665V3V8"/>
<evidence type="ECO:0000256" key="2">
    <source>
        <dbReference type="ARBA" id="ARBA00023130"/>
    </source>
</evidence>
<dbReference type="InterPro" id="IPR013106">
    <property type="entry name" value="Ig_V-set"/>
</dbReference>
<evidence type="ECO:0000256" key="4">
    <source>
        <dbReference type="ARBA" id="ARBA00023319"/>
    </source>
</evidence>
<dbReference type="InterPro" id="IPR003599">
    <property type="entry name" value="Ig_sub"/>
</dbReference>
<dbReference type="Pfam" id="PF07686">
    <property type="entry name" value="V-set"/>
    <property type="match status" value="2"/>
</dbReference>
<keyword evidence="2" id="KW-1064">Adaptive immunity</keyword>
<feature type="signal peptide" evidence="6">
    <location>
        <begin position="1"/>
        <end position="19"/>
    </location>
</feature>
<feature type="chain" id="PRO_5025339444" description="Ig-like domain-containing protein" evidence="6">
    <location>
        <begin position="20"/>
        <end position="256"/>
    </location>
</feature>
<dbReference type="GO" id="GO:0042101">
    <property type="term" value="C:T cell receptor complex"/>
    <property type="evidence" value="ECO:0007669"/>
    <property type="project" value="UniProtKB-KW"/>
</dbReference>
<keyword evidence="5" id="KW-1279">T cell receptor</keyword>
<dbReference type="SMART" id="SM00406">
    <property type="entry name" value="IGv"/>
    <property type="match status" value="2"/>
</dbReference>
<evidence type="ECO:0000313" key="8">
    <source>
        <dbReference type="Ensembl" id="ENSENLP00000026346.1"/>
    </source>
</evidence>
<proteinExistence type="predicted"/>
<dbReference type="InterPro" id="IPR007110">
    <property type="entry name" value="Ig-like_dom"/>
</dbReference>
<sequence>MKALFISVLLAALCRDCRAQKDNVVQPQGDVTAAEGEAVTLHCGYNSSSTGPSLYWYRQDGNQSPKFILSRFKLDEGNTEEHFKERFSSSLNSDLRSVPLKIQKLQVSDSAVYYCAVRPTVTGNNTTLYKNLWNHITAHRTEVFSSEGCTVTLSCNYSVKANNLQWYRQDPGSEPRYLLLITDTKEPEGVTAKSSDPRLTAGLNEVRNQIHLNISSAAVSDSAVYYCALQPTVTGNNTTLYKNLWSKDNTILHNIH</sequence>